<dbReference type="AlphaFoldDB" id="A0A432LT77"/>
<evidence type="ECO:0000256" key="1">
    <source>
        <dbReference type="SAM" id="Phobius"/>
    </source>
</evidence>
<dbReference type="EMBL" id="RYZR01000005">
    <property type="protein sequence ID" value="RUL64142.1"/>
    <property type="molecule type" value="Genomic_DNA"/>
</dbReference>
<feature type="transmembrane region" description="Helical" evidence="1">
    <location>
        <begin position="82"/>
        <end position="103"/>
    </location>
</feature>
<feature type="transmembrane region" description="Helical" evidence="1">
    <location>
        <begin position="45"/>
        <end position="70"/>
    </location>
</feature>
<protein>
    <submittedName>
        <fullName evidence="2">Uncharacterized protein</fullName>
    </submittedName>
</protein>
<dbReference type="RefSeq" id="WP_126673421.1">
    <property type="nucleotide sequence ID" value="NZ_RYZR01000005.1"/>
</dbReference>
<comment type="caution">
    <text evidence="2">The sequence shown here is derived from an EMBL/GenBank/DDBJ whole genome shotgun (WGS) entry which is preliminary data.</text>
</comment>
<keyword evidence="3" id="KW-1185">Reference proteome</keyword>
<accession>A0A432LT77</accession>
<sequence>MTSVLTLLSSLIWWVLFSSVGAVAPAVIAWIVLRWNERTSVVFNRVYLACLIWCLSTMLLSAGVAAHLGIMRAPFGPLLASGTFRASLVLSMLVGVIAMWRLIPRVDAHRIRLTSACLAVAVVMAIAFGVVTTLASG</sequence>
<dbReference type="Proteomes" id="UP000267077">
    <property type="component" value="Unassembled WGS sequence"/>
</dbReference>
<dbReference type="OrthoDB" id="5959630at2"/>
<feature type="transmembrane region" description="Helical" evidence="1">
    <location>
        <begin position="12"/>
        <end position="33"/>
    </location>
</feature>
<proteinExistence type="predicted"/>
<reference evidence="2 3" key="1">
    <citation type="submission" date="2018-12" db="EMBL/GenBank/DDBJ databases">
        <title>Dyella dinghuensis sp. nov. DHOA06 and Dyella choica sp. nov. 4M-K27, isolated from forest soil.</title>
        <authorList>
            <person name="Qiu L.-H."/>
            <person name="Gao Z.-H."/>
        </authorList>
    </citation>
    <scope>NUCLEOTIDE SEQUENCE [LARGE SCALE GENOMIC DNA]</scope>
    <source>
        <strain evidence="2 3">DHOA06</strain>
    </source>
</reference>
<feature type="transmembrane region" description="Helical" evidence="1">
    <location>
        <begin position="115"/>
        <end position="135"/>
    </location>
</feature>
<evidence type="ECO:0000313" key="3">
    <source>
        <dbReference type="Proteomes" id="UP000267077"/>
    </source>
</evidence>
<gene>
    <name evidence="2" type="ORF">EKH79_08795</name>
</gene>
<keyword evidence="1" id="KW-0472">Membrane</keyword>
<organism evidence="2 3">
    <name type="scientific">Dyella dinghuensis</name>
    <dbReference type="NCBI Taxonomy" id="1920169"/>
    <lineage>
        <taxon>Bacteria</taxon>
        <taxon>Pseudomonadati</taxon>
        <taxon>Pseudomonadota</taxon>
        <taxon>Gammaproteobacteria</taxon>
        <taxon>Lysobacterales</taxon>
        <taxon>Rhodanobacteraceae</taxon>
        <taxon>Dyella</taxon>
    </lineage>
</organism>
<keyword evidence="1" id="KW-1133">Transmembrane helix</keyword>
<name>A0A432LT77_9GAMM</name>
<evidence type="ECO:0000313" key="2">
    <source>
        <dbReference type="EMBL" id="RUL64142.1"/>
    </source>
</evidence>
<keyword evidence="1" id="KW-0812">Transmembrane</keyword>